<dbReference type="EMBL" id="KV425985">
    <property type="protein sequence ID" value="KZV93688.1"/>
    <property type="molecule type" value="Genomic_DNA"/>
</dbReference>
<organism evidence="2 3">
    <name type="scientific">Exidia glandulosa HHB12029</name>
    <dbReference type="NCBI Taxonomy" id="1314781"/>
    <lineage>
        <taxon>Eukaryota</taxon>
        <taxon>Fungi</taxon>
        <taxon>Dikarya</taxon>
        <taxon>Basidiomycota</taxon>
        <taxon>Agaricomycotina</taxon>
        <taxon>Agaricomycetes</taxon>
        <taxon>Auriculariales</taxon>
        <taxon>Exidiaceae</taxon>
        <taxon>Exidia</taxon>
    </lineage>
</organism>
<proteinExistence type="predicted"/>
<evidence type="ECO:0000256" key="1">
    <source>
        <dbReference type="SAM" id="MobiDB-lite"/>
    </source>
</evidence>
<evidence type="ECO:0000313" key="2">
    <source>
        <dbReference type="EMBL" id="KZV93688.1"/>
    </source>
</evidence>
<sequence length="171" mass="18754">MSSLSSLRASTRPERRRRVCGQFALAVDQVVGAMDRRSMFPIDADLHDPFEEDVLPPRPLATTRTALVDPRRRRRGDLEMKQRACLFCFGVTAFAPGRPLIPPSSISMDGTALVAQECPNLQVLYILDHLKHSCLASRRVANVSLRDPSGTQRSAPMEAPEGNGSVAGSVR</sequence>
<dbReference type="Proteomes" id="UP000077266">
    <property type="component" value="Unassembled WGS sequence"/>
</dbReference>
<keyword evidence="3" id="KW-1185">Reference proteome</keyword>
<protein>
    <submittedName>
        <fullName evidence="2">Uncharacterized protein</fullName>
    </submittedName>
</protein>
<accession>A0A165IPG5</accession>
<feature type="region of interest" description="Disordered" evidence="1">
    <location>
        <begin position="146"/>
        <end position="171"/>
    </location>
</feature>
<gene>
    <name evidence="2" type="ORF">EXIGLDRAFT_36707</name>
</gene>
<dbReference type="AlphaFoldDB" id="A0A165IPG5"/>
<dbReference type="InParanoid" id="A0A165IPG5"/>
<reference evidence="2 3" key="1">
    <citation type="journal article" date="2016" name="Mol. Biol. Evol.">
        <title>Comparative Genomics of Early-Diverging Mushroom-Forming Fungi Provides Insights into the Origins of Lignocellulose Decay Capabilities.</title>
        <authorList>
            <person name="Nagy L.G."/>
            <person name="Riley R."/>
            <person name="Tritt A."/>
            <person name="Adam C."/>
            <person name="Daum C."/>
            <person name="Floudas D."/>
            <person name="Sun H."/>
            <person name="Yadav J.S."/>
            <person name="Pangilinan J."/>
            <person name="Larsson K.H."/>
            <person name="Matsuura K."/>
            <person name="Barry K."/>
            <person name="Labutti K."/>
            <person name="Kuo R."/>
            <person name="Ohm R.A."/>
            <person name="Bhattacharya S.S."/>
            <person name="Shirouzu T."/>
            <person name="Yoshinaga Y."/>
            <person name="Martin F.M."/>
            <person name="Grigoriev I.V."/>
            <person name="Hibbett D.S."/>
        </authorList>
    </citation>
    <scope>NUCLEOTIDE SEQUENCE [LARGE SCALE GENOMIC DNA]</scope>
    <source>
        <strain evidence="2 3">HHB12029</strain>
    </source>
</reference>
<name>A0A165IPG5_EXIGL</name>
<evidence type="ECO:0000313" key="3">
    <source>
        <dbReference type="Proteomes" id="UP000077266"/>
    </source>
</evidence>